<sequence length="370" mass="39530">MRDIEYGVFLPIGSGGWIPSTNAPVLDGSYAANRTVVQLAERLGFHFTLSQAVWRGHGGATRHFDDNLESLTAAAGFGEATERIGLWGTVNTSMLHPAVAAKIIATSDQISGGRSGLNIVAGGNRAAERQMGIGLDLDNPEKYRRAAEWVSVVKALWTEPSVDFDGEFFTLRDCQSGPKPVQGVPRMICAATSDAGLRFVAEHLDGVMFEGITDDRVIEVGQRTRRIAHEQGAEHLKSLCIFMVVPGETDADAARRVQHYSQAKDTVALASLAAEFGAGAIPVDVTSNNADAAAWAQTMALSTGTLAGSPETLAERLAGLADAADLDSMIFIMPDFVDDLRVLGEEVLPILERNGYGSRLRTALPPLARL</sequence>
<evidence type="ECO:0000256" key="2">
    <source>
        <dbReference type="ARBA" id="ARBA00022643"/>
    </source>
</evidence>
<proteinExistence type="predicted"/>
<evidence type="ECO:0000313" key="6">
    <source>
        <dbReference type="EMBL" id="MBM9468683.1"/>
    </source>
</evidence>
<keyword evidence="4" id="KW-0503">Monooxygenase</keyword>
<dbReference type="Proteomes" id="UP000663792">
    <property type="component" value="Unassembled WGS sequence"/>
</dbReference>
<dbReference type="GO" id="GO:0046306">
    <property type="term" value="P:alkanesulfonate catabolic process"/>
    <property type="evidence" value="ECO:0007669"/>
    <property type="project" value="TreeGrafter"/>
</dbReference>
<dbReference type="AlphaFoldDB" id="A0A939BXL5"/>
<protein>
    <submittedName>
        <fullName evidence="6">LLM class flavin-dependent oxidoreductase</fullName>
    </submittedName>
</protein>
<dbReference type="PANTHER" id="PTHR42847">
    <property type="entry name" value="ALKANESULFONATE MONOOXYGENASE"/>
    <property type="match status" value="1"/>
</dbReference>
<evidence type="ECO:0000256" key="4">
    <source>
        <dbReference type="ARBA" id="ARBA00023033"/>
    </source>
</evidence>
<evidence type="ECO:0000256" key="3">
    <source>
        <dbReference type="ARBA" id="ARBA00023002"/>
    </source>
</evidence>
<dbReference type="RefSeq" id="WP_205261630.1">
    <property type="nucleotide sequence ID" value="NZ_JAERWK010000020.1"/>
</dbReference>
<keyword evidence="1" id="KW-0285">Flavoprotein</keyword>
<dbReference type="InterPro" id="IPR036661">
    <property type="entry name" value="Luciferase-like_sf"/>
</dbReference>
<dbReference type="Gene3D" id="3.20.20.30">
    <property type="entry name" value="Luciferase-like domain"/>
    <property type="match status" value="1"/>
</dbReference>
<organism evidence="6 7">
    <name type="scientific">Nakamurella leprariae</name>
    <dbReference type="NCBI Taxonomy" id="2803911"/>
    <lineage>
        <taxon>Bacteria</taxon>
        <taxon>Bacillati</taxon>
        <taxon>Actinomycetota</taxon>
        <taxon>Actinomycetes</taxon>
        <taxon>Nakamurellales</taxon>
        <taxon>Nakamurellaceae</taxon>
        <taxon>Nakamurella</taxon>
    </lineage>
</organism>
<reference evidence="6" key="1">
    <citation type="submission" date="2021-01" db="EMBL/GenBank/DDBJ databases">
        <title>YIM 132084 draft genome.</title>
        <authorList>
            <person name="An D."/>
        </authorList>
    </citation>
    <scope>NUCLEOTIDE SEQUENCE</scope>
    <source>
        <strain evidence="6">YIM 132084</strain>
    </source>
</reference>
<keyword evidence="7" id="KW-1185">Reference proteome</keyword>
<feature type="domain" description="Luciferase-like" evidence="5">
    <location>
        <begin position="5"/>
        <end position="323"/>
    </location>
</feature>
<accession>A0A939BXL5</accession>
<name>A0A939BXL5_9ACTN</name>
<dbReference type="Pfam" id="PF00296">
    <property type="entry name" value="Bac_luciferase"/>
    <property type="match status" value="1"/>
</dbReference>
<keyword evidence="2" id="KW-0288">FMN</keyword>
<dbReference type="InterPro" id="IPR050172">
    <property type="entry name" value="SsuD_RutA_monooxygenase"/>
</dbReference>
<evidence type="ECO:0000256" key="1">
    <source>
        <dbReference type="ARBA" id="ARBA00022630"/>
    </source>
</evidence>
<dbReference type="PANTHER" id="PTHR42847:SF4">
    <property type="entry name" value="ALKANESULFONATE MONOOXYGENASE-RELATED"/>
    <property type="match status" value="1"/>
</dbReference>
<dbReference type="InterPro" id="IPR011251">
    <property type="entry name" value="Luciferase-like_dom"/>
</dbReference>
<evidence type="ECO:0000259" key="5">
    <source>
        <dbReference type="Pfam" id="PF00296"/>
    </source>
</evidence>
<gene>
    <name evidence="6" type="ORF">JL106_15480</name>
</gene>
<comment type="caution">
    <text evidence="6">The sequence shown here is derived from an EMBL/GenBank/DDBJ whole genome shotgun (WGS) entry which is preliminary data.</text>
</comment>
<dbReference type="SUPFAM" id="SSF51679">
    <property type="entry name" value="Bacterial luciferase-like"/>
    <property type="match status" value="1"/>
</dbReference>
<dbReference type="GO" id="GO:0008726">
    <property type="term" value="F:alkanesulfonate monooxygenase activity"/>
    <property type="evidence" value="ECO:0007669"/>
    <property type="project" value="TreeGrafter"/>
</dbReference>
<dbReference type="EMBL" id="JAERWK010000020">
    <property type="protein sequence ID" value="MBM9468683.1"/>
    <property type="molecule type" value="Genomic_DNA"/>
</dbReference>
<keyword evidence="3" id="KW-0560">Oxidoreductase</keyword>
<evidence type="ECO:0000313" key="7">
    <source>
        <dbReference type="Proteomes" id="UP000663792"/>
    </source>
</evidence>